<dbReference type="EMBL" id="CP058690">
    <property type="protein sequence ID" value="QLH15210.1"/>
    <property type="molecule type" value="Genomic_DNA"/>
</dbReference>
<sequence>MPKTSTDPIRHALNGPTMGTRWSALFHADAGLDPAPVQAALQAAVAEVDAAMSTWKPDSDLMRLNRAPAGAWVAVPAGLAEVLNLGLRIGAVSGGAFNIGMGDAVRAWGFGPEEADAGAIRATMVTTRPPAHEVLEIDRAAGLARKHAPITLDLNGIAKGYGVDRLAEMLQGFGITGFLVGIDGEMRASGLRPDGMPWTVVVEAPDPERRAPHSILALENAAVATSGDYRHHVTVQGHRLSHTMDPRTGGPLRSSPASVTVIARTCAEADAWATALMVLGPKAGGELAARLGLDALFLMREAGSVRTHAVGTLFEARTEALLNHPAIARGPVRSCKSALRL</sequence>
<evidence type="ECO:0000313" key="12">
    <source>
        <dbReference type="EMBL" id="QLH15210.1"/>
    </source>
</evidence>
<keyword evidence="5 10" id="KW-0479">Metal-binding</keyword>
<comment type="similarity">
    <text evidence="10">Belongs to the ApbE family.</text>
</comment>
<dbReference type="EC" id="2.7.1.180" evidence="1 10"/>
<dbReference type="InterPro" id="IPR003374">
    <property type="entry name" value="ApbE-like_sf"/>
</dbReference>
<dbReference type="PIRSF" id="PIRSF006268">
    <property type="entry name" value="ApbE"/>
    <property type="match status" value="1"/>
</dbReference>
<evidence type="ECO:0000256" key="9">
    <source>
        <dbReference type="ARBA" id="ARBA00048540"/>
    </source>
</evidence>
<feature type="binding site" evidence="11">
    <location>
        <position position="270"/>
    </location>
    <ligand>
        <name>Mg(2+)</name>
        <dbReference type="ChEBI" id="CHEBI:18420"/>
    </ligand>
</feature>
<keyword evidence="6 10" id="KW-0274">FAD</keyword>
<organism evidence="12 13">
    <name type="scientific">Paracoccus pantotrophus</name>
    <name type="common">Thiosphaera pantotropha</name>
    <dbReference type="NCBI Taxonomy" id="82367"/>
    <lineage>
        <taxon>Bacteria</taxon>
        <taxon>Pseudomonadati</taxon>
        <taxon>Pseudomonadota</taxon>
        <taxon>Alphaproteobacteria</taxon>
        <taxon>Rhodobacterales</taxon>
        <taxon>Paracoccaceae</taxon>
        <taxon>Paracoccus</taxon>
    </lineage>
</organism>
<accession>A0A7H9BV04</accession>
<gene>
    <name evidence="12" type="ORF">HYQ43_13370</name>
</gene>
<evidence type="ECO:0000256" key="11">
    <source>
        <dbReference type="PIRSR" id="PIRSR006268-2"/>
    </source>
</evidence>
<keyword evidence="3 10" id="KW-0285">Flavoprotein</keyword>
<dbReference type="InterPro" id="IPR024932">
    <property type="entry name" value="ApbE"/>
</dbReference>
<evidence type="ECO:0000256" key="4">
    <source>
        <dbReference type="ARBA" id="ARBA00022679"/>
    </source>
</evidence>
<dbReference type="SUPFAM" id="SSF143631">
    <property type="entry name" value="ApbE-like"/>
    <property type="match status" value="1"/>
</dbReference>
<dbReference type="GO" id="GO:0016740">
    <property type="term" value="F:transferase activity"/>
    <property type="evidence" value="ECO:0007669"/>
    <property type="project" value="UniProtKB-UniRule"/>
</dbReference>
<evidence type="ECO:0000313" key="13">
    <source>
        <dbReference type="Proteomes" id="UP000509322"/>
    </source>
</evidence>
<name>A0A7H9BV04_PARPN</name>
<dbReference type="Proteomes" id="UP000509322">
    <property type="component" value="Chromosome 2"/>
</dbReference>
<comment type="cofactor">
    <cofactor evidence="11">
        <name>Mg(2+)</name>
        <dbReference type="ChEBI" id="CHEBI:18420"/>
    </cofactor>
    <cofactor evidence="11">
        <name>Mn(2+)</name>
        <dbReference type="ChEBI" id="CHEBI:29035"/>
    </cofactor>
    <text evidence="11">Magnesium. Can also use manganese.</text>
</comment>
<dbReference type="Pfam" id="PF02424">
    <property type="entry name" value="ApbE"/>
    <property type="match status" value="1"/>
</dbReference>
<dbReference type="PANTHER" id="PTHR30040:SF2">
    <property type="entry name" value="FAD:PROTEIN FMN TRANSFERASE"/>
    <property type="match status" value="1"/>
</dbReference>
<keyword evidence="7 10" id="KW-0460">Magnesium</keyword>
<dbReference type="GO" id="GO:0046872">
    <property type="term" value="F:metal ion binding"/>
    <property type="evidence" value="ECO:0007669"/>
    <property type="project" value="UniProtKB-UniRule"/>
</dbReference>
<evidence type="ECO:0000256" key="2">
    <source>
        <dbReference type="ARBA" id="ARBA00016337"/>
    </source>
</evidence>
<protein>
    <recommendedName>
        <fullName evidence="2 10">FAD:protein FMN transferase</fullName>
        <ecNumber evidence="1 10">2.7.1.180</ecNumber>
    </recommendedName>
    <alternativeName>
        <fullName evidence="8 10">Flavin transferase</fullName>
    </alternativeName>
</protein>
<comment type="catalytic activity">
    <reaction evidence="9 10">
        <text>L-threonyl-[protein] + FAD = FMN-L-threonyl-[protein] + AMP + H(+)</text>
        <dbReference type="Rhea" id="RHEA:36847"/>
        <dbReference type="Rhea" id="RHEA-COMP:11060"/>
        <dbReference type="Rhea" id="RHEA-COMP:11061"/>
        <dbReference type="ChEBI" id="CHEBI:15378"/>
        <dbReference type="ChEBI" id="CHEBI:30013"/>
        <dbReference type="ChEBI" id="CHEBI:57692"/>
        <dbReference type="ChEBI" id="CHEBI:74257"/>
        <dbReference type="ChEBI" id="CHEBI:456215"/>
        <dbReference type="EC" id="2.7.1.180"/>
    </reaction>
</comment>
<dbReference type="Gene3D" id="3.10.520.10">
    <property type="entry name" value="ApbE-like domains"/>
    <property type="match status" value="1"/>
</dbReference>
<reference evidence="12 13" key="1">
    <citation type="submission" date="2020-07" db="EMBL/GenBank/DDBJ databases">
        <title>The complete genome of Paracoccus pantotrophus ACCC 10489.</title>
        <authorList>
            <person name="Si Y."/>
        </authorList>
    </citation>
    <scope>NUCLEOTIDE SEQUENCE [LARGE SCALE GENOMIC DNA]</scope>
    <source>
        <strain evidence="12 13">ACCC10489</strain>
    </source>
</reference>
<evidence type="ECO:0000256" key="7">
    <source>
        <dbReference type="ARBA" id="ARBA00022842"/>
    </source>
</evidence>
<evidence type="ECO:0000256" key="1">
    <source>
        <dbReference type="ARBA" id="ARBA00011955"/>
    </source>
</evidence>
<keyword evidence="4 10" id="KW-0808">Transferase</keyword>
<dbReference type="PANTHER" id="PTHR30040">
    <property type="entry name" value="THIAMINE BIOSYNTHESIS LIPOPROTEIN APBE"/>
    <property type="match status" value="1"/>
</dbReference>
<dbReference type="AlphaFoldDB" id="A0A7H9BV04"/>
<evidence type="ECO:0000256" key="10">
    <source>
        <dbReference type="PIRNR" id="PIRNR006268"/>
    </source>
</evidence>
<evidence type="ECO:0000256" key="6">
    <source>
        <dbReference type="ARBA" id="ARBA00022827"/>
    </source>
</evidence>
<evidence type="ECO:0000256" key="5">
    <source>
        <dbReference type="ARBA" id="ARBA00022723"/>
    </source>
</evidence>
<feature type="binding site" evidence="11">
    <location>
        <position position="274"/>
    </location>
    <ligand>
        <name>Mg(2+)</name>
        <dbReference type="ChEBI" id="CHEBI:18420"/>
    </ligand>
</feature>
<dbReference type="RefSeq" id="WP_081750584.1">
    <property type="nucleotide sequence ID" value="NZ_CP058690.1"/>
</dbReference>
<feature type="binding site" evidence="11">
    <location>
        <position position="156"/>
    </location>
    <ligand>
        <name>Mg(2+)</name>
        <dbReference type="ChEBI" id="CHEBI:18420"/>
    </ligand>
</feature>
<evidence type="ECO:0000256" key="8">
    <source>
        <dbReference type="ARBA" id="ARBA00031306"/>
    </source>
</evidence>
<evidence type="ECO:0000256" key="3">
    <source>
        <dbReference type="ARBA" id="ARBA00022630"/>
    </source>
</evidence>
<proteinExistence type="inferred from homology"/>